<sequence length="346" mass="36198">MARACSSFRLFLLVLLAIAPCLPALAQVIGPYEGEVAVASQSDADREAALPQALAQVLARAGAAPDATHGADAAGLLQQYRYRQEVVDVDGVPTRRLYLIARFDAAGVQHLLAAGGGVAAPPRRVQAILWLAIDDGSGARIVSQSAAAAVLPLTTRASQRGLRLRLPAWDARDQAAVRALDLAGEDSYAVDTATRRYGGPALIGWLRRDGGGWVVDWRLRDGESEIGRWQNRDPQAAAVLAAGADGAADALVRRLAQVTLSGPAGTYRIVVQGLGSAADYARVLATLRRQTIVRAVSPVALAADRVELDVELGAGVGSLAQLLAGGPLESTSVGDQRAPSVFSLRR</sequence>
<gene>
    <name evidence="2" type="ORF">WB794_10635</name>
</gene>
<comment type="caution">
    <text evidence="2">The sequence shown here is derived from an EMBL/GenBank/DDBJ whole genome shotgun (WGS) entry which is preliminary data.</text>
</comment>
<keyword evidence="3" id="KW-1185">Reference proteome</keyword>
<organism evidence="2 3">
    <name type="scientific">Denitratimonas tolerans</name>
    <dbReference type="NCBI Taxonomy" id="1338420"/>
    <lineage>
        <taxon>Bacteria</taxon>
        <taxon>Pseudomonadati</taxon>
        <taxon>Pseudomonadota</taxon>
        <taxon>Gammaproteobacteria</taxon>
        <taxon>Lysobacterales</taxon>
        <taxon>Lysobacteraceae</taxon>
        <taxon>Denitratimonas</taxon>
    </lineage>
</organism>
<dbReference type="EMBL" id="JBBDHC010000015">
    <property type="protein sequence ID" value="MEJ1250125.1"/>
    <property type="molecule type" value="Genomic_DNA"/>
</dbReference>
<dbReference type="Proteomes" id="UP001364472">
    <property type="component" value="Unassembled WGS sequence"/>
</dbReference>
<evidence type="ECO:0000313" key="2">
    <source>
        <dbReference type="EMBL" id="MEJ1250125.1"/>
    </source>
</evidence>
<evidence type="ECO:0000313" key="3">
    <source>
        <dbReference type="Proteomes" id="UP001364472"/>
    </source>
</evidence>
<keyword evidence="1" id="KW-0732">Signal</keyword>
<dbReference type="Pfam" id="PF09839">
    <property type="entry name" value="DUF2066"/>
    <property type="match status" value="1"/>
</dbReference>
<name>A0AAW9R475_9GAMM</name>
<feature type="signal peptide" evidence="1">
    <location>
        <begin position="1"/>
        <end position="26"/>
    </location>
</feature>
<protein>
    <submittedName>
        <fullName evidence="2">DUF2066 domain-containing protein</fullName>
    </submittedName>
</protein>
<dbReference type="AlphaFoldDB" id="A0AAW9R475"/>
<accession>A0AAW9R475</accession>
<dbReference type="InterPro" id="IPR018642">
    <property type="entry name" value="DUF2066"/>
</dbReference>
<dbReference type="RefSeq" id="WP_337335824.1">
    <property type="nucleotide sequence ID" value="NZ_JBBDHC010000015.1"/>
</dbReference>
<evidence type="ECO:0000256" key="1">
    <source>
        <dbReference type="SAM" id="SignalP"/>
    </source>
</evidence>
<reference evidence="2 3" key="1">
    <citation type="journal article" date="2016" name="Antonie Van Leeuwenhoek">
        <title>Denitratimonas tolerans gen. nov., sp. nov., a denitrifying bacterium isolated from a bioreactor for tannery wastewater treatment.</title>
        <authorList>
            <person name="Han S.I."/>
            <person name="Kim J.O."/>
            <person name="Lee Y.R."/>
            <person name="Ekpeghere K.I."/>
            <person name="Koh S.C."/>
            <person name="Whang K.S."/>
        </authorList>
    </citation>
    <scope>NUCLEOTIDE SEQUENCE [LARGE SCALE GENOMIC DNA]</scope>
    <source>
        <strain evidence="2 3">KACC 17565</strain>
    </source>
</reference>
<proteinExistence type="predicted"/>
<feature type="chain" id="PRO_5043925653" evidence="1">
    <location>
        <begin position="27"/>
        <end position="346"/>
    </location>
</feature>